<name>A0AA39RJE7_ACESA</name>
<feature type="domain" description="K+ potassium transporter integral membrane" evidence="3">
    <location>
        <begin position="43"/>
        <end position="74"/>
    </location>
</feature>
<dbReference type="InterPro" id="IPR053951">
    <property type="entry name" value="K_trans_N"/>
</dbReference>
<reference evidence="4" key="2">
    <citation type="submission" date="2023-06" db="EMBL/GenBank/DDBJ databases">
        <authorList>
            <person name="Swenson N.G."/>
            <person name="Wegrzyn J.L."/>
            <person name="Mcevoy S.L."/>
        </authorList>
    </citation>
    <scope>NUCLEOTIDE SEQUENCE</scope>
    <source>
        <strain evidence="4">NS2018</strain>
        <tissue evidence="4">Leaf</tissue>
    </source>
</reference>
<dbReference type="EMBL" id="JAUESC010000387">
    <property type="protein sequence ID" value="KAK0575075.1"/>
    <property type="molecule type" value="Genomic_DNA"/>
</dbReference>
<comment type="caution">
    <text evidence="4">The sequence shown here is derived from an EMBL/GenBank/DDBJ whole genome shotgun (WGS) entry which is preliminary data.</text>
</comment>
<dbReference type="GO" id="GO:0005886">
    <property type="term" value="C:plasma membrane"/>
    <property type="evidence" value="ECO:0007669"/>
    <property type="project" value="UniProtKB-SubCell"/>
</dbReference>
<gene>
    <name evidence="4" type="ORF">LWI29_033673</name>
</gene>
<comment type="similarity">
    <text evidence="2">Belongs to the HAK/KUP transporter (TC 2.A.72.3) family.</text>
</comment>
<dbReference type="GO" id="GO:0015079">
    <property type="term" value="F:potassium ion transmembrane transporter activity"/>
    <property type="evidence" value="ECO:0007669"/>
    <property type="project" value="InterPro"/>
</dbReference>
<evidence type="ECO:0000256" key="2">
    <source>
        <dbReference type="ARBA" id="ARBA00008440"/>
    </source>
</evidence>
<dbReference type="Pfam" id="PF02705">
    <property type="entry name" value="K_trans"/>
    <property type="match status" value="1"/>
</dbReference>
<keyword evidence="5" id="KW-1185">Reference proteome</keyword>
<evidence type="ECO:0000259" key="3">
    <source>
        <dbReference type="Pfam" id="PF02705"/>
    </source>
</evidence>
<evidence type="ECO:0000313" key="5">
    <source>
        <dbReference type="Proteomes" id="UP001168877"/>
    </source>
</evidence>
<reference evidence="4" key="1">
    <citation type="journal article" date="2022" name="Plant J.">
        <title>Strategies of tolerance reflected in two North American maple genomes.</title>
        <authorList>
            <person name="McEvoy S.L."/>
            <person name="Sezen U.U."/>
            <person name="Trouern-Trend A."/>
            <person name="McMahon S.M."/>
            <person name="Schaberg P.G."/>
            <person name="Yang J."/>
            <person name="Wegrzyn J.L."/>
            <person name="Swenson N.G."/>
        </authorList>
    </citation>
    <scope>NUCLEOTIDE SEQUENCE</scope>
    <source>
        <strain evidence="4">NS2018</strain>
    </source>
</reference>
<dbReference type="PANTHER" id="PTHR30540">
    <property type="entry name" value="OSMOTIC STRESS POTASSIUM TRANSPORTER"/>
    <property type="match status" value="1"/>
</dbReference>
<sequence length="96" mass="10356">MSTATVEEGSLQKVFIDIESGKVSDRQNRDSKVVISWSIIFQLAYQSLGVVYGDLGTSPMYVFSSTFPNGVKHEDDIDGQGIRGICKGTISGTCST</sequence>
<dbReference type="InterPro" id="IPR003855">
    <property type="entry name" value="K+_transporter"/>
</dbReference>
<proteinExistence type="inferred from homology"/>
<protein>
    <recommendedName>
        <fullName evidence="3">K+ potassium transporter integral membrane domain-containing protein</fullName>
    </recommendedName>
</protein>
<evidence type="ECO:0000256" key="1">
    <source>
        <dbReference type="ARBA" id="ARBA00004651"/>
    </source>
</evidence>
<comment type="subcellular location">
    <subcellularLocation>
        <location evidence="1">Cell membrane</location>
        <topology evidence="1">Multi-pass membrane protein</topology>
    </subcellularLocation>
</comment>
<organism evidence="4 5">
    <name type="scientific">Acer saccharum</name>
    <name type="common">Sugar maple</name>
    <dbReference type="NCBI Taxonomy" id="4024"/>
    <lineage>
        <taxon>Eukaryota</taxon>
        <taxon>Viridiplantae</taxon>
        <taxon>Streptophyta</taxon>
        <taxon>Embryophyta</taxon>
        <taxon>Tracheophyta</taxon>
        <taxon>Spermatophyta</taxon>
        <taxon>Magnoliopsida</taxon>
        <taxon>eudicotyledons</taxon>
        <taxon>Gunneridae</taxon>
        <taxon>Pentapetalae</taxon>
        <taxon>rosids</taxon>
        <taxon>malvids</taxon>
        <taxon>Sapindales</taxon>
        <taxon>Sapindaceae</taxon>
        <taxon>Hippocastanoideae</taxon>
        <taxon>Acereae</taxon>
        <taxon>Acer</taxon>
    </lineage>
</organism>
<accession>A0AA39RJE7</accession>
<dbReference type="AlphaFoldDB" id="A0AA39RJE7"/>
<evidence type="ECO:0000313" key="4">
    <source>
        <dbReference type="EMBL" id="KAK0575075.1"/>
    </source>
</evidence>
<dbReference type="Proteomes" id="UP001168877">
    <property type="component" value="Unassembled WGS sequence"/>
</dbReference>
<dbReference type="PANTHER" id="PTHR30540:SF95">
    <property type="entry name" value="POTASSIUM TRANSPORTER 10"/>
    <property type="match status" value="1"/>
</dbReference>